<organism evidence="1 2">
    <name type="scientific">Mycobacterium phage MyraDee</name>
    <dbReference type="NCBI Taxonomy" id="2024303"/>
    <lineage>
        <taxon>Viruses</taxon>
        <taxon>Duplodnaviria</taxon>
        <taxon>Heunggongvirae</taxon>
        <taxon>Uroviricota</taxon>
        <taxon>Caudoviricetes</taxon>
        <taxon>Myradeevirus</taxon>
        <taxon>Myradeevirus MyraDee</taxon>
    </lineage>
</organism>
<accession>A0A222YXZ4</accession>
<dbReference type="GO" id="GO:0016740">
    <property type="term" value="F:transferase activity"/>
    <property type="evidence" value="ECO:0007669"/>
    <property type="project" value="UniProtKB-KW"/>
</dbReference>
<dbReference type="Gene3D" id="3.40.50.2020">
    <property type="match status" value="1"/>
</dbReference>
<gene>
    <name evidence="1" type="ORF">SEA_MYRADEE_65</name>
</gene>
<evidence type="ECO:0000313" key="1">
    <source>
        <dbReference type="EMBL" id="ASR77172.1"/>
    </source>
</evidence>
<dbReference type="InterPro" id="IPR000836">
    <property type="entry name" value="PRTase_dom"/>
</dbReference>
<reference evidence="2" key="1">
    <citation type="submission" date="2017-05" db="EMBL/GenBank/DDBJ databases">
        <authorList>
            <person name="Song R."/>
            <person name="Chenine A.L."/>
            <person name="Ruprecht R.M."/>
        </authorList>
    </citation>
    <scope>NUCLEOTIDE SEQUENCE [LARGE SCALE GENOMIC DNA]</scope>
</reference>
<proteinExistence type="predicted"/>
<dbReference type="SUPFAM" id="SSF53271">
    <property type="entry name" value="PRTase-like"/>
    <property type="match status" value="1"/>
</dbReference>
<dbReference type="EMBL" id="MF141539">
    <property type="protein sequence ID" value="ASR77172.1"/>
    <property type="molecule type" value="Genomic_DNA"/>
</dbReference>
<dbReference type="Proteomes" id="UP000225918">
    <property type="component" value="Segment"/>
</dbReference>
<dbReference type="CDD" id="cd06223">
    <property type="entry name" value="PRTases_typeI"/>
    <property type="match status" value="1"/>
</dbReference>
<name>A0A222YXZ4_9CAUD</name>
<evidence type="ECO:0000313" key="2">
    <source>
        <dbReference type="Proteomes" id="UP000225918"/>
    </source>
</evidence>
<dbReference type="InterPro" id="IPR029057">
    <property type="entry name" value="PRTase-like"/>
</dbReference>
<keyword evidence="1" id="KW-0808">Transferase</keyword>
<protein>
    <submittedName>
        <fullName evidence="1">Phosphoribosyl transferase</fullName>
    </submittedName>
</protein>
<sequence>MTSITNEDLQIASFGGGGGIRPWGLWGDSITANVEVPEYERGPVIAGRWSSNQECEKADVLDLTDTYMGPVHNPEILLRRAKEHIGHIDFDTMVGTGLSGTIAVTELARKLGKHYMVVRKPNDGTHSSLPVEGKVGKRWVFVDDLVGTGRTLSRVFDAMSALTQGRGFATTFVGTFLYADEYDGPQFVKADSHRHHNWLQYSEYYQGQYEDPNQPKPTWY</sequence>
<keyword evidence="2" id="KW-1185">Reference proteome</keyword>